<accession>A0A9D4H461</accession>
<reference evidence="2" key="2">
    <citation type="submission" date="2020-11" db="EMBL/GenBank/DDBJ databases">
        <authorList>
            <person name="McCartney M.A."/>
            <person name="Auch B."/>
            <person name="Kono T."/>
            <person name="Mallez S."/>
            <person name="Becker A."/>
            <person name="Gohl D.M."/>
            <person name="Silverstein K.A.T."/>
            <person name="Koren S."/>
            <person name="Bechman K.B."/>
            <person name="Herman A."/>
            <person name="Abrahante J.E."/>
            <person name="Garbe J."/>
        </authorList>
    </citation>
    <scope>NUCLEOTIDE SEQUENCE</scope>
    <source>
        <strain evidence="2">Duluth1</strain>
        <tissue evidence="2">Whole animal</tissue>
    </source>
</reference>
<protein>
    <submittedName>
        <fullName evidence="2">Uncharacterized protein</fullName>
    </submittedName>
</protein>
<evidence type="ECO:0000256" key="1">
    <source>
        <dbReference type="SAM" id="MobiDB-lite"/>
    </source>
</evidence>
<evidence type="ECO:0000313" key="3">
    <source>
        <dbReference type="Proteomes" id="UP000828390"/>
    </source>
</evidence>
<name>A0A9D4H461_DREPO</name>
<organism evidence="2 3">
    <name type="scientific">Dreissena polymorpha</name>
    <name type="common">Zebra mussel</name>
    <name type="synonym">Mytilus polymorpha</name>
    <dbReference type="NCBI Taxonomy" id="45954"/>
    <lineage>
        <taxon>Eukaryota</taxon>
        <taxon>Metazoa</taxon>
        <taxon>Spiralia</taxon>
        <taxon>Lophotrochozoa</taxon>
        <taxon>Mollusca</taxon>
        <taxon>Bivalvia</taxon>
        <taxon>Autobranchia</taxon>
        <taxon>Heteroconchia</taxon>
        <taxon>Euheterodonta</taxon>
        <taxon>Imparidentia</taxon>
        <taxon>Neoheterodontei</taxon>
        <taxon>Myida</taxon>
        <taxon>Dreissenoidea</taxon>
        <taxon>Dreissenidae</taxon>
        <taxon>Dreissena</taxon>
    </lineage>
</organism>
<feature type="compositionally biased region" description="Basic and acidic residues" evidence="1">
    <location>
        <begin position="109"/>
        <end position="123"/>
    </location>
</feature>
<dbReference type="Proteomes" id="UP000828390">
    <property type="component" value="Unassembled WGS sequence"/>
</dbReference>
<proteinExistence type="predicted"/>
<reference evidence="2" key="1">
    <citation type="journal article" date="2019" name="bioRxiv">
        <title>The Genome of the Zebra Mussel, Dreissena polymorpha: A Resource for Invasive Species Research.</title>
        <authorList>
            <person name="McCartney M.A."/>
            <person name="Auch B."/>
            <person name="Kono T."/>
            <person name="Mallez S."/>
            <person name="Zhang Y."/>
            <person name="Obille A."/>
            <person name="Becker A."/>
            <person name="Abrahante J.E."/>
            <person name="Garbe J."/>
            <person name="Badalamenti J.P."/>
            <person name="Herman A."/>
            <person name="Mangelson H."/>
            <person name="Liachko I."/>
            <person name="Sullivan S."/>
            <person name="Sone E.D."/>
            <person name="Koren S."/>
            <person name="Silverstein K.A.T."/>
            <person name="Beckman K.B."/>
            <person name="Gohl D.M."/>
        </authorList>
    </citation>
    <scope>NUCLEOTIDE SEQUENCE</scope>
    <source>
        <strain evidence="2">Duluth1</strain>
        <tissue evidence="2">Whole animal</tissue>
    </source>
</reference>
<sequence length="123" mass="13800">MYQHETPRLSETVPRPHLNLQETPRQSLTVQDSLPDRRITNRRLADICYGANTVSAPARYSKTVCDGVNTVLASAGDFQTVFVVARQSPRPTGHLQQTPRQSARLPDSLSDRKGTCRRLRDSL</sequence>
<dbReference type="AlphaFoldDB" id="A0A9D4H461"/>
<feature type="compositionally biased region" description="Polar residues" evidence="1">
    <location>
        <begin position="20"/>
        <end position="32"/>
    </location>
</feature>
<dbReference type="EMBL" id="JAIWYP010000005">
    <property type="protein sequence ID" value="KAH3826646.1"/>
    <property type="molecule type" value="Genomic_DNA"/>
</dbReference>
<gene>
    <name evidence="2" type="ORF">DPMN_128555</name>
</gene>
<feature type="region of interest" description="Disordered" evidence="1">
    <location>
        <begin position="89"/>
        <end position="123"/>
    </location>
</feature>
<evidence type="ECO:0000313" key="2">
    <source>
        <dbReference type="EMBL" id="KAH3826646.1"/>
    </source>
</evidence>
<keyword evidence="3" id="KW-1185">Reference proteome</keyword>
<comment type="caution">
    <text evidence="2">The sequence shown here is derived from an EMBL/GenBank/DDBJ whole genome shotgun (WGS) entry which is preliminary data.</text>
</comment>
<feature type="region of interest" description="Disordered" evidence="1">
    <location>
        <begin position="1"/>
        <end position="35"/>
    </location>
</feature>